<evidence type="ECO:0000313" key="1">
    <source>
        <dbReference type="EMBL" id="QSQ10485.1"/>
    </source>
</evidence>
<protein>
    <submittedName>
        <fullName evidence="1">Uncharacterized protein</fullName>
    </submittedName>
</protein>
<evidence type="ECO:0000313" key="2">
    <source>
        <dbReference type="Proteomes" id="UP000662904"/>
    </source>
</evidence>
<keyword evidence="2" id="KW-1185">Reference proteome</keyword>
<accession>A0A8A0RQ03</accession>
<dbReference type="KEGG" id="kme:H0A61_02893"/>
<gene>
    <name evidence="1" type="ORF">H0A61_02893</name>
</gene>
<dbReference type="Proteomes" id="UP000662904">
    <property type="component" value="Chromosome"/>
</dbReference>
<organism evidence="1 2">
    <name type="scientific">Koleobacter methoxysyntrophicus</name>
    <dbReference type="NCBI Taxonomy" id="2751313"/>
    <lineage>
        <taxon>Bacteria</taxon>
        <taxon>Bacillati</taxon>
        <taxon>Bacillota</taxon>
        <taxon>Clostridia</taxon>
        <taxon>Koleobacterales</taxon>
        <taxon>Koleobacteraceae</taxon>
        <taxon>Koleobacter</taxon>
    </lineage>
</organism>
<proteinExistence type="predicted"/>
<dbReference type="AlphaFoldDB" id="A0A8A0RQ03"/>
<sequence>MFFKSIIIYKIFTYRENQGDQRYGGAFMATTVELIYKLENINAEDGVDVFEIAPILMQFGELIRSANTVLGFEQKIDVRIRPFKAGSWFAEFILQNTYIENIINYFKSNQGQDLMILLALLGFSVKDGVKGVAEIIRFTKGLVSNFKMNKNKNTVTYYNENGEKIEVSLEEHKLVQSPLIQNNYYNCLIAPLEKFPNATAVSIKVNKQDIPEQKFTHSDKEAFKKYAAAELFEDVEDNITTMNGVFVKPKRGSYSGTERAYSFVIGDNVIWPVTIEDESFLELLQSGDIRLFAEDVLKVDLEIRQTKDSNNRVRTNYAITKVKEYIKYEKPKQLNINDILKNKDDIPKDE</sequence>
<dbReference type="EMBL" id="CP059066">
    <property type="protein sequence ID" value="QSQ10485.1"/>
    <property type="molecule type" value="Genomic_DNA"/>
</dbReference>
<name>A0A8A0RQ03_9FIRM</name>
<reference evidence="1" key="1">
    <citation type="submission" date="2020-07" db="EMBL/GenBank/DDBJ databases">
        <title>Koleobacter methoxysyntrophicus gen. nov., sp. nov., a novel anaerobic bacterium isolated from deep subsurface oil field and proposal of Koleobacterales ord. nov. in the phylum Firmicutes.</title>
        <authorList>
            <person name="Sakamoto S."/>
            <person name="Tamaki H."/>
        </authorList>
    </citation>
    <scope>NUCLEOTIDE SEQUENCE</scope>
    <source>
        <strain evidence="1">NRmbB1</strain>
    </source>
</reference>